<accession>A0A0D0BCS1</accession>
<keyword evidence="2" id="KW-1185">Reference proteome</keyword>
<dbReference type="EMBL" id="KN835145">
    <property type="protein sequence ID" value="KIK47574.1"/>
    <property type="molecule type" value="Genomic_DNA"/>
</dbReference>
<reference evidence="2" key="2">
    <citation type="submission" date="2015-01" db="EMBL/GenBank/DDBJ databases">
        <title>Evolutionary Origins and Diversification of the Mycorrhizal Mutualists.</title>
        <authorList>
            <consortium name="DOE Joint Genome Institute"/>
            <consortium name="Mycorrhizal Genomics Consortium"/>
            <person name="Kohler A."/>
            <person name="Kuo A."/>
            <person name="Nagy L.G."/>
            <person name="Floudas D."/>
            <person name="Copeland A."/>
            <person name="Barry K.W."/>
            <person name="Cichocki N."/>
            <person name="Veneault-Fourrey C."/>
            <person name="LaButti K."/>
            <person name="Lindquist E.A."/>
            <person name="Lipzen A."/>
            <person name="Lundell T."/>
            <person name="Morin E."/>
            <person name="Murat C."/>
            <person name="Riley R."/>
            <person name="Ohm R."/>
            <person name="Sun H."/>
            <person name="Tunlid A."/>
            <person name="Henrissat B."/>
            <person name="Grigoriev I.V."/>
            <person name="Hibbett D.S."/>
            <person name="Martin F."/>
        </authorList>
    </citation>
    <scope>NUCLEOTIDE SEQUENCE [LARGE SCALE GENOMIC DNA]</scope>
    <source>
        <strain evidence="2">UH-Slu-Lm8-n1</strain>
    </source>
</reference>
<dbReference type="InParanoid" id="A0A0D0BCS1"/>
<dbReference type="HOGENOM" id="CLU_2777594_0_0_1"/>
<dbReference type="AlphaFoldDB" id="A0A0D0BCS1"/>
<proteinExistence type="predicted"/>
<dbReference type="Proteomes" id="UP000054485">
    <property type="component" value="Unassembled WGS sequence"/>
</dbReference>
<name>A0A0D0BCS1_9AGAM</name>
<organism evidence="1 2">
    <name type="scientific">Suillus luteus UH-Slu-Lm8-n1</name>
    <dbReference type="NCBI Taxonomy" id="930992"/>
    <lineage>
        <taxon>Eukaryota</taxon>
        <taxon>Fungi</taxon>
        <taxon>Dikarya</taxon>
        <taxon>Basidiomycota</taxon>
        <taxon>Agaricomycotina</taxon>
        <taxon>Agaricomycetes</taxon>
        <taxon>Agaricomycetidae</taxon>
        <taxon>Boletales</taxon>
        <taxon>Suillineae</taxon>
        <taxon>Suillaceae</taxon>
        <taxon>Suillus</taxon>
    </lineage>
</organism>
<evidence type="ECO:0000313" key="2">
    <source>
        <dbReference type="Proteomes" id="UP000054485"/>
    </source>
</evidence>
<protein>
    <submittedName>
        <fullName evidence="1">Uncharacterized protein</fullName>
    </submittedName>
</protein>
<reference evidence="1 2" key="1">
    <citation type="submission" date="2014-04" db="EMBL/GenBank/DDBJ databases">
        <authorList>
            <consortium name="DOE Joint Genome Institute"/>
            <person name="Kuo A."/>
            <person name="Ruytinx J."/>
            <person name="Rineau F."/>
            <person name="Colpaert J."/>
            <person name="Kohler A."/>
            <person name="Nagy L.G."/>
            <person name="Floudas D."/>
            <person name="Copeland A."/>
            <person name="Barry K.W."/>
            <person name="Cichocki N."/>
            <person name="Veneault-Fourrey C."/>
            <person name="LaButti K."/>
            <person name="Lindquist E.A."/>
            <person name="Lipzen A."/>
            <person name="Lundell T."/>
            <person name="Morin E."/>
            <person name="Murat C."/>
            <person name="Sun H."/>
            <person name="Tunlid A."/>
            <person name="Henrissat B."/>
            <person name="Grigoriev I.V."/>
            <person name="Hibbett D.S."/>
            <person name="Martin F."/>
            <person name="Nordberg H.P."/>
            <person name="Cantor M.N."/>
            <person name="Hua S.X."/>
        </authorList>
    </citation>
    <scope>NUCLEOTIDE SEQUENCE [LARGE SCALE GENOMIC DNA]</scope>
    <source>
        <strain evidence="1 2">UH-Slu-Lm8-n1</strain>
    </source>
</reference>
<sequence>MALKNESAKSEGDGWMGYQIIEQKPGIKREAQCQNPNTLTFISGLLNWNVAILTRLIYRTFLQSDSEVP</sequence>
<evidence type="ECO:0000313" key="1">
    <source>
        <dbReference type="EMBL" id="KIK47574.1"/>
    </source>
</evidence>
<gene>
    <name evidence="1" type="ORF">CY34DRAFT_799080</name>
</gene>